<evidence type="ECO:0000313" key="8">
    <source>
        <dbReference type="Proteomes" id="UP000297983"/>
    </source>
</evidence>
<dbReference type="CDD" id="cd02440">
    <property type="entry name" value="AdoMet_MTases"/>
    <property type="match status" value="1"/>
</dbReference>
<dbReference type="InterPro" id="IPR013217">
    <property type="entry name" value="Methyltransf_12"/>
</dbReference>
<evidence type="ECO:0000256" key="5">
    <source>
        <dbReference type="SAM" id="MobiDB-lite"/>
    </source>
</evidence>
<feature type="region of interest" description="Disordered" evidence="5">
    <location>
        <begin position="255"/>
        <end position="279"/>
    </location>
</feature>
<dbReference type="Proteomes" id="UP000297983">
    <property type="component" value="Unassembled WGS sequence"/>
</dbReference>
<keyword evidence="2 7" id="KW-0808">Transferase</keyword>
<keyword evidence="4" id="KW-0862">Zinc</keyword>
<dbReference type="InterPro" id="IPR024078">
    <property type="entry name" value="LmbE-like_dom_sf"/>
</dbReference>
<keyword evidence="8" id="KW-1185">Reference proteome</keyword>
<keyword evidence="1 7" id="KW-0489">Methyltransferase</keyword>
<dbReference type="InterPro" id="IPR003737">
    <property type="entry name" value="GlcNAc_PI_deacetylase-related"/>
</dbReference>
<name>A0A4R9AYN7_9MICO</name>
<evidence type="ECO:0000259" key="6">
    <source>
        <dbReference type="Pfam" id="PF08242"/>
    </source>
</evidence>
<dbReference type="InterPro" id="IPR029063">
    <property type="entry name" value="SAM-dependent_MTases_sf"/>
</dbReference>
<dbReference type="EMBL" id="SOHL01000006">
    <property type="protein sequence ID" value="TFD72981.1"/>
    <property type="molecule type" value="Genomic_DNA"/>
</dbReference>
<protein>
    <submittedName>
        <fullName evidence="7">Methyltransferase domain-containing protein</fullName>
    </submittedName>
</protein>
<dbReference type="AlphaFoldDB" id="A0A4R9AYN7"/>
<keyword evidence="3" id="KW-0949">S-adenosyl-L-methionine</keyword>
<dbReference type="Gene3D" id="3.40.50.10320">
    <property type="entry name" value="LmbE-like"/>
    <property type="match status" value="1"/>
</dbReference>
<comment type="caution">
    <text evidence="7">The sequence shown here is derived from an EMBL/GenBank/DDBJ whole genome shotgun (WGS) entry which is preliminary data.</text>
</comment>
<evidence type="ECO:0000313" key="7">
    <source>
        <dbReference type="EMBL" id="TFD72981.1"/>
    </source>
</evidence>
<dbReference type="Gene3D" id="3.40.50.150">
    <property type="entry name" value="Vaccinia Virus protein VP39"/>
    <property type="match status" value="1"/>
</dbReference>
<dbReference type="GO" id="GO:0016137">
    <property type="term" value="P:glycoside metabolic process"/>
    <property type="evidence" value="ECO:0007669"/>
    <property type="project" value="UniProtKB-ARBA"/>
</dbReference>
<dbReference type="Pfam" id="PF08242">
    <property type="entry name" value="Methyltransf_12"/>
    <property type="match status" value="1"/>
</dbReference>
<evidence type="ECO:0000256" key="2">
    <source>
        <dbReference type="ARBA" id="ARBA00022679"/>
    </source>
</evidence>
<dbReference type="SUPFAM" id="SSF53335">
    <property type="entry name" value="S-adenosyl-L-methionine-dependent methyltransferases"/>
    <property type="match status" value="1"/>
</dbReference>
<dbReference type="Pfam" id="PF02585">
    <property type="entry name" value="PIG-L"/>
    <property type="match status" value="1"/>
</dbReference>
<dbReference type="GO" id="GO:0008168">
    <property type="term" value="F:methyltransferase activity"/>
    <property type="evidence" value="ECO:0007669"/>
    <property type="project" value="UniProtKB-KW"/>
</dbReference>
<dbReference type="PANTHER" id="PTHR43464:SF19">
    <property type="entry name" value="UBIQUINONE BIOSYNTHESIS O-METHYLTRANSFERASE, MITOCHONDRIAL"/>
    <property type="match status" value="1"/>
</dbReference>
<dbReference type="RefSeq" id="WP_134550672.1">
    <property type="nucleotide sequence ID" value="NZ_SOHL01000006.1"/>
</dbReference>
<feature type="domain" description="Methyltransferase type 12" evidence="6">
    <location>
        <begin position="327"/>
        <end position="420"/>
    </location>
</feature>
<reference evidence="7 8" key="1">
    <citation type="submission" date="2019-03" db="EMBL/GenBank/DDBJ databases">
        <title>Genomics of glacier-inhabiting Cryobacterium strains.</title>
        <authorList>
            <person name="Liu Q."/>
            <person name="Xin Y.-H."/>
        </authorList>
    </citation>
    <scope>NUCLEOTIDE SEQUENCE [LARGE SCALE GENOMIC DNA]</scope>
    <source>
        <strain evidence="7 8">Hz16</strain>
    </source>
</reference>
<dbReference type="SUPFAM" id="SSF102588">
    <property type="entry name" value="LmbE-like"/>
    <property type="match status" value="1"/>
</dbReference>
<dbReference type="PANTHER" id="PTHR43464">
    <property type="entry name" value="METHYLTRANSFERASE"/>
    <property type="match status" value="1"/>
</dbReference>
<dbReference type="GO" id="GO:0032259">
    <property type="term" value="P:methylation"/>
    <property type="evidence" value="ECO:0007669"/>
    <property type="project" value="UniProtKB-KW"/>
</dbReference>
<accession>A0A4R9AYN7</accession>
<organism evidence="7 8">
    <name type="scientific">Cryobacterium gelidum</name>
    <dbReference type="NCBI Taxonomy" id="1259164"/>
    <lineage>
        <taxon>Bacteria</taxon>
        <taxon>Bacillati</taxon>
        <taxon>Actinomycetota</taxon>
        <taxon>Actinomycetes</taxon>
        <taxon>Micrococcales</taxon>
        <taxon>Microbacteriaceae</taxon>
        <taxon>Cryobacterium</taxon>
    </lineage>
</organism>
<proteinExistence type="predicted"/>
<evidence type="ECO:0000256" key="4">
    <source>
        <dbReference type="ARBA" id="ARBA00022833"/>
    </source>
</evidence>
<evidence type="ECO:0000256" key="1">
    <source>
        <dbReference type="ARBA" id="ARBA00022603"/>
    </source>
</evidence>
<evidence type="ECO:0000256" key="3">
    <source>
        <dbReference type="ARBA" id="ARBA00022691"/>
    </source>
</evidence>
<sequence length="481" mass="52690">MVTFSHSDKGTPEKVWEAAHWPDRFASLDLDGLKRLVVVSAHPDDESLGVGGLITHVAGLGLPIVVIVLSNGEASHPQSPTHDPARLAQIRRIEVTDALAHLAPNARVHLLELPDGELAEHVGIAAEEIVEAIGEAGGSTWVVSPWRADKHPDHAAASAAAERAARERGARLFEYPIWAWHWSTPDAAVWSEAAVRLFNLLPAERKVKARALAFHRSQVGPLSDSLGDEEIVPAGFRAHFARDYETLLEMTLNGAADAPPRPARARKPANRPPRVRADPNQTLTAGFFEGVYASGPDPWGFESRWYEKRKRSALIAALPRQRFSAALELGCSTGVLTAELAEYCDTLLCIDLVEEPLTIARERLAGRPGVTFECRTVPGEWPDGTFDLIVMSEVGYYCSANDLRRLLERCRASLAPNGVLVACHWRHPVAEHPLTGDAVHTQLTRVVGLQRTVHHLERDFVLEVYEPRPALSVAQRGGLVP</sequence>
<gene>
    <name evidence="7" type="ORF">E3T50_03865</name>
</gene>